<dbReference type="AlphaFoldDB" id="A0A423WVL8"/>
<name>A0A423WVL8_9PEZI</name>
<proteinExistence type="predicted"/>
<dbReference type="Proteomes" id="UP000285146">
    <property type="component" value="Unassembled WGS sequence"/>
</dbReference>
<dbReference type="InParanoid" id="A0A423WVL8"/>
<reference evidence="1 2" key="1">
    <citation type="submission" date="2015-09" db="EMBL/GenBank/DDBJ databases">
        <title>Host preference determinants of Valsa canker pathogens revealed by comparative genomics.</title>
        <authorList>
            <person name="Yin Z."/>
            <person name="Huang L."/>
        </authorList>
    </citation>
    <scope>NUCLEOTIDE SEQUENCE [LARGE SCALE GENOMIC DNA]</scope>
    <source>
        <strain evidence="1 2">SXYLt</strain>
    </source>
</reference>
<evidence type="ECO:0000313" key="1">
    <source>
        <dbReference type="EMBL" id="ROW07463.1"/>
    </source>
</evidence>
<organism evidence="1 2">
    <name type="scientific">Cytospora leucostoma</name>
    <dbReference type="NCBI Taxonomy" id="1230097"/>
    <lineage>
        <taxon>Eukaryota</taxon>
        <taxon>Fungi</taxon>
        <taxon>Dikarya</taxon>
        <taxon>Ascomycota</taxon>
        <taxon>Pezizomycotina</taxon>
        <taxon>Sordariomycetes</taxon>
        <taxon>Sordariomycetidae</taxon>
        <taxon>Diaporthales</taxon>
        <taxon>Cytosporaceae</taxon>
        <taxon>Cytospora</taxon>
    </lineage>
</organism>
<dbReference type="OrthoDB" id="4585232at2759"/>
<dbReference type="EMBL" id="LKEB01000038">
    <property type="protein sequence ID" value="ROW07463.1"/>
    <property type="molecule type" value="Genomic_DNA"/>
</dbReference>
<keyword evidence="2" id="KW-1185">Reference proteome</keyword>
<sequence length="370" mass="42892">MPNPVRLRYYYIDPSANQKAREATRGQKDFGYFFKRAQHWARRAVARLDDPTDTDFARVFNVIFKTPKNDVTPFSDLGEWQHRYGRWRDCYWLCTEGHVRSVLKDFSEMWAETWDRAAADVRFHSGDRGRLQHVGNWTYYDSTNRLQFSDVNGYKFLDEEQTISYRHSETAGILERMSNINPQILASHQGENPEKYVIDIGTDAWRGLARIDLDDFLGKEADFDSMDNILDDIISTSMTKLILHESLKAPPYLLKDANASNAGWSSVMQFKMGEAHHNAESLAVLALWAVLADTVPQALGVGGFTLDRTWDSIPGSRYDIIQIPEVDHQRQLKWQREYQLEPQWNASPWYSNLAREGAIIQYRDITGRRP</sequence>
<protein>
    <submittedName>
        <fullName evidence="1">Uncharacterized protein</fullName>
    </submittedName>
</protein>
<evidence type="ECO:0000313" key="2">
    <source>
        <dbReference type="Proteomes" id="UP000285146"/>
    </source>
</evidence>
<accession>A0A423WVL8</accession>
<comment type="caution">
    <text evidence="1">The sequence shown here is derived from an EMBL/GenBank/DDBJ whole genome shotgun (WGS) entry which is preliminary data.</text>
</comment>
<gene>
    <name evidence="1" type="ORF">VPNG_07078</name>
</gene>